<feature type="compositionally biased region" description="Polar residues" evidence="1">
    <location>
        <begin position="94"/>
        <end position="110"/>
    </location>
</feature>
<evidence type="ECO:0000256" key="1">
    <source>
        <dbReference type="SAM" id="MobiDB-lite"/>
    </source>
</evidence>
<dbReference type="Proteomes" id="UP000681722">
    <property type="component" value="Unassembled WGS sequence"/>
</dbReference>
<evidence type="ECO:0000313" key="2">
    <source>
        <dbReference type="EMBL" id="CAF1364926.1"/>
    </source>
</evidence>
<proteinExistence type="predicted"/>
<dbReference type="AlphaFoldDB" id="A0A815IEU1"/>
<dbReference type="EMBL" id="CAJNOQ010015617">
    <property type="protein sequence ID" value="CAF1364926.1"/>
    <property type="molecule type" value="Genomic_DNA"/>
</dbReference>
<dbReference type="EMBL" id="CAJOBC010072260">
    <property type="protein sequence ID" value="CAF4246568.1"/>
    <property type="molecule type" value="Genomic_DNA"/>
</dbReference>
<feature type="region of interest" description="Disordered" evidence="1">
    <location>
        <begin position="78"/>
        <end position="110"/>
    </location>
</feature>
<accession>A0A815IEU1</accession>
<evidence type="ECO:0000313" key="4">
    <source>
        <dbReference type="Proteomes" id="UP000663829"/>
    </source>
</evidence>
<reference evidence="2" key="1">
    <citation type="submission" date="2021-02" db="EMBL/GenBank/DDBJ databases">
        <authorList>
            <person name="Nowell W R."/>
        </authorList>
    </citation>
    <scope>NUCLEOTIDE SEQUENCE</scope>
</reference>
<comment type="caution">
    <text evidence="2">The sequence shown here is derived from an EMBL/GenBank/DDBJ whole genome shotgun (WGS) entry which is preliminary data.</text>
</comment>
<gene>
    <name evidence="2" type="ORF">GPM918_LOCUS31567</name>
    <name evidence="3" type="ORF">SRO942_LOCUS32215</name>
</gene>
<sequence>MKPGLLKPIKPPDPPFQLIAIDYVGPLPRTPSENRYVLVNTGSPELHSAVDYDSINCVFDHRRPAEITTNAIARSIDVAEQSQTEATDPDRNRTTGTEPFNIHQDMSTEG</sequence>
<dbReference type="Proteomes" id="UP000663829">
    <property type="component" value="Unassembled WGS sequence"/>
</dbReference>
<protein>
    <submittedName>
        <fullName evidence="2">Uncharacterized protein</fullName>
    </submittedName>
</protein>
<organism evidence="2 4">
    <name type="scientific">Didymodactylos carnosus</name>
    <dbReference type="NCBI Taxonomy" id="1234261"/>
    <lineage>
        <taxon>Eukaryota</taxon>
        <taxon>Metazoa</taxon>
        <taxon>Spiralia</taxon>
        <taxon>Gnathifera</taxon>
        <taxon>Rotifera</taxon>
        <taxon>Eurotatoria</taxon>
        <taxon>Bdelloidea</taxon>
        <taxon>Philodinida</taxon>
        <taxon>Philodinidae</taxon>
        <taxon>Didymodactylos</taxon>
    </lineage>
</organism>
<evidence type="ECO:0000313" key="3">
    <source>
        <dbReference type="EMBL" id="CAF4246568.1"/>
    </source>
</evidence>
<dbReference type="OrthoDB" id="3863715at2759"/>
<keyword evidence="4" id="KW-1185">Reference proteome</keyword>
<name>A0A815IEU1_9BILA</name>